<dbReference type="GO" id="GO:0017089">
    <property type="term" value="F:glycolipid transfer activity"/>
    <property type="evidence" value="ECO:0007669"/>
    <property type="project" value="TreeGrafter"/>
</dbReference>
<protein>
    <recommendedName>
        <fullName evidence="2">Organic solvent tolerance-like N-terminal domain-containing protein</fullName>
    </recommendedName>
</protein>
<dbReference type="GO" id="GO:0015920">
    <property type="term" value="P:lipopolysaccharide transport"/>
    <property type="evidence" value="ECO:0007669"/>
    <property type="project" value="TreeGrafter"/>
</dbReference>
<dbReference type="GO" id="GO:0030288">
    <property type="term" value="C:outer membrane-bounded periplasmic space"/>
    <property type="evidence" value="ECO:0007669"/>
    <property type="project" value="TreeGrafter"/>
</dbReference>
<organism evidence="3">
    <name type="scientific">uncultured Desulfobacterium sp</name>
    <dbReference type="NCBI Taxonomy" id="201089"/>
    <lineage>
        <taxon>Bacteria</taxon>
        <taxon>Pseudomonadati</taxon>
        <taxon>Thermodesulfobacteriota</taxon>
        <taxon>Desulfobacteria</taxon>
        <taxon>Desulfobacterales</taxon>
        <taxon>Desulfobacteriaceae</taxon>
        <taxon>Desulfobacterium</taxon>
        <taxon>environmental samples</taxon>
    </lineage>
</organism>
<sequence length="164" mass="17751">MHSGDVLAADKTIKPKKDGSVEKTRITADMLIVDGNSDKAEFIGKVKAVQGTTVITSDRLNIFYQKVDTAAKDNPKEKESIKEIIATGNVKILFDDKIAITQHAVYATSTRVFTLTGVGSKITSGNNSITGSKITFFRDDGHVKIESSRSNRVEAVFESDGKGI</sequence>
<proteinExistence type="predicted"/>
<evidence type="ECO:0000313" key="3">
    <source>
        <dbReference type="EMBL" id="CBX28436.1"/>
    </source>
</evidence>
<gene>
    <name evidence="3" type="ORF">N47_G37600</name>
</gene>
<feature type="domain" description="Organic solvent tolerance-like N-terminal" evidence="2">
    <location>
        <begin position="26"/>
        <end position="140"/>
    </location>
</feature>
<dbReference type="EMBL" id="FR695868">
    <property type="protein sequence ID" value="CBX28436.1"/>
    <property type="molecule type" value="Genomic_DNA"/>
</dbReference>
<dbReference type="InterPro" id="IPR005653">
    <property type="entry name" value="OstA-like_N"/>
</dbReference>
<dbReference type="Gene3D" id="2.60.450.10">
    <property type="entry name" value="Lipopolysaccharide (LPS) transport protein A like domain"/>
    <property type="match status" value="1"/>
</dbReference>
<dbReference type="GO" id="GO:0009279">
    <property type="term" value="C:cell outer membrane"/>
    <property type="evidence" value="ECO:0007669"/>
    <property type="project" value="TreeGrafter"/>
</dbReference>
<accession>E1YCZ2</accession>
<dbReference type="AlphaFoldDB" id="E1YCZ2"/>
<reference evidence="3" key="1">
    <citation type="journal article" date="2011" name="Environ. Microbiol.">
        <title>Genomic insights into the metabolic potential of the polycyclic aromatic hydrocarbon degrading sulfate-reducing Deltaproteobacterium N47.</title>
        <authorList>
            <person name="Bergmann F."/>
            <person name="Selesi D."/>
            <person name="Weinmaier T."/>
            <person name="Tischler P."/>
            <person name="Rattei T."/>
            <person name="Meckenstock R.U."/>
        </authorList>
    </citation>
    <scope>NUCLEOTIDE SEQUENCE</scope>
</reference>
<dbReference type="InterPro" id="IPR052037">
    <property type="entry name" value="LPS_export_LptA"/>
</dbReference>
<keyword evidence="1" id="KW-0732">Signal</keyword>
<name>E1YCZ2_9BACT</name>
<dbReference type="PANTHER" id="PTHR36504">
    <property type="entry name" value="LIPOPOLYSACCHARIDE EXPORT SYSTEM PROTEIN LPTA"/>
    <property type="match status" value="1"/>
</dbReference>
<evidence type="ECO:0000256" key="1">
    <source>
        <dbReference type="ARBA" id="ARBA00022729"/>
    </source>
</evidence>
<dbReference type="Pfam" id="PF03968">
    <property type="entry name" value="LptD_N"/>
    <property type="match status" value="1"/>
</dbReference>
<dbReference type="PANTHER" id="PTHR36504:SF1">
    <property type="entry name" value="LIPOPOLYSACCHARIDE EXPORT SYSTEM PROTEIN LPTA"/>
    <property type="match status" value="1"/>
</dbReference>
<evidence type="ECO:0000259" key="2">
    <source>
        <dbReference type="Pfam" id="PF03968"/>
    </source>
</evidence>